<dbReference type="PANTHER" id="PTHR12688">
    <property type="entry name" value="DYNEIN LIGHT INTERMEDIATE CHAIN"/>
    <property type="match status" value="1"/>
</dbReference>
<proteinExistence type="inferred from homology"/>
<keyword evidence="4 11" id="KW-0963">Cytoplasm</keyword>
<keyword evidence="5 11" id="KW-0493">Microtubule</keyword>
<organism evidence="13 14">
    <name type="scientific">Euphydryas editha</name>
    <name type="common">Edith's checkerspot</name>
    <dbReference type="NCBI Taxonomy" id="104508"/>
    <lineage>
        <taxon>Eukaryota</taxon>
        <taxon>Metazoa</taxon>
        <taxon>Ecdysozoa</taxon>
        <taxon>Arthropoda</taxon>
        <taxon>Hexapoda</taxon>
        <taxon>Insecta</taxon>
        <taxon>Pterygota</taxon>
        <taxon>Neoptera</taxon>
        <taxon>Endopterygota</taxon>
        <taxon>Lepidoptera</taxon>
        <taxon>Glossata</taxon>
        <taxon>Ditrysia</taxon>
        <taxon>Papilionoidea</taxon>
        <taxon>Nymphalidae</taxon>
        <taxon>Nymphalinae</taxon>
        <taxon>Euphydryas</taxon>
    </lineage>
</organism>
<accession>A0AAU9UZL2</accession>
<feature type="region of interest" description="Disordered" evidence="12">
    <location>
        <begin position="419"/>
        <end position="463"/>
    </location>
</feature>
<evidence type="ECO:0000256" key="5">
    <source>
        <dbReference type="ARBA" id="ARBA00022701"/>
    </source>
</evidence>
<name>A0AAU9UZL2_EUPED</name>
<sequence>METNGQANGGKSKKKDNGDGKDNLWSAILEEVQNQGNTKLPSNKNVLVLGDNETGKTTLIAKLQGVEDPKKGSALEYAYIDVRDEYRDDHTRLSVWVLDGDPGHTNLLKFALNEETFPHTLVILTVAMTTPWGVLDQLQSWASVLGDHIDKLDLTPEQRLQSKKHQVQKWLRYTEPGDELEPASSPMKRSSRNLSDELDSDDEDNALPEGVLTTNLGLDIVVVATKTDYMTTLEKEHDYRDEHFDFMQQWIRRFCLQYGAALFYTSAKEDKNCDLLYKYLTHRIYGLPFRTPALIVEKDAVLIPAGWDSMKKISILYENMQTCKPDDYYRDVIVQPATRKSGAHREAEVSAEDEQAFLQRQLAALQAGAPAPRADSPLRAAQRAAPQLDGAKIGIGPGTPGNEGVLANFFNSLLYKKTGSPGARAPDASPAAAAARSDAAAELDRLTRAKRAPPPLDLSSSDC</sequence>
<keyword evidence="3 11" id="KW-0813">Transport</keyword>
<dbReference type="GO" id="GO:0045504">
    <property type="term" value="F:dynein heavy chain binding"/>
    <property type="evidence" value="ECO:0007669"/>
    <property type="project" value="TreeGrafter"/>
</dbReference>
<dbReference type="AlphaFoldDB" id="A0AAU9UZL2"/>
<evidence type="ECO:0000256" key="10">
    <source>
        <dbReference type="ARBA" id="ARBA00023212"/>
    </source>
</evidence>
<comment type="subcellular location">
    <subcellularLocation>
        <location evidence="1 11">Cytoplasm</location>
        <location evidence="1 11">Cytoskeleton</location>
    </subcellularLocation>
</comment>
<gene>
    <name evidence="13" type="ORF">EEDITHA_LOCUS19339</name>
</gene>
<protein>
    <recommendedName>
        <fullName evidence="11">Dynein light intermediate chain</fullName>
    </recommendedName>
</protein>
<evidence type="ECO:0000256" key="12">
    <source>
        <dbReference type="SAM" id="MobiDB-lite"/>
    </source>
</evidence>
<dbReference type="GO" id="GO:0005868">
    <property type="term" value="C:cytoplasmic dynein complex"/>
    <property type="evidence" value="ECO:0007669"/>
    <property type="project" value="UniProtKB-UniRule"/>
</dbReference>
<feature type="region of interest" description="Disordered" evidence="12">
    <location>
        <begin position="1"/>
        <end position="24"/>
    </location>
</feature>
<dbReference type="Pfam" id="PF05783">
    <property type="entry name" value="DLIC"/>
    <property type="match status" value="1"/>
</dbReference>
<evidence type="ECO:0000256" key="2">
    <source>
        <dbReference type="ARBA" id="ARBA00006831"/>
    </source>
</evidence>
<evidence type="ECO:0000256" key="11">
    <source>
        <dbReference type="RuleBase" id="RU366047"/>
    </source>
</evidence>
<dbReference type="PANTHER" id="PTHR12688:SF0">
    <property type="entry name" value="DYNEIN LIGHT INTERMEDIATE CHAIN"/>
    <property type="match status" value="1"/>
</dbReference>
<comment type="subunit">
    <text evidence="11">Homodimer. The cytoplasmic dynein 1 complex consists of two catalytic heavy chains (HCs) and a number of non-catalytic subunits presented by intermediate chains (ICs).</text>
</comment>
<evidence type="ECO:0000256" key="7">
    <source>
        <dbReference type="ARBA" id="ARBA00022840"/>
    </source>
</evidence>
<evidence type="ECO:0000313" key="13">
    <source>
        <dbReference type="EMBL" id="CAH2105025.1"/>
    </source>
</evidence>
<feature type="region of interest" description="Disordered" evidence="12">
    <location>
        <begin position="175"/>
        <end position="209"/>
    </location>
</feature>
<dbReference type="Proteomes" id="UP001153954">
    <property type="component" value="Unassembled WGS sequence"/>
</dbReference>
<evidence type="ECO:0000256" key="4">
    <source>
        <dbReference type="ARBA" id="ARBA00022490"/>
    </source>
</evidence>
<keyword evidence="10 11" id="KW-0206">Cytoskeleton</keyword>
<keyword evidence="8 11" id="KW-0243">Dynein</keyword>
<feature type="compositionally biased region" description="Low complexity" evidence="12">
    <location>
        <begin position="423"/>
        <end position="440"/>
    </location>
</feature>
<keyword evidence="7 11" id="KW-0067">ATP-binding</keyword>
<dbReference type="GO" id="GO:0007018">
    <property type="term" value="P:microtubule-based movement"/>
    <property type="evidence" value="ECO:0007669"/>
    <property type="project" value="InterPro"/>
</dbReference>
<dbReference type="Gene3D" id="3.40.50.300">
    <property type="entry name" value="P-loop containing nucleotide triphosphate hydrolases"/>
    <property type="match status" value="1"/>
</dbReference>
<evidence type="ECO:0000256" key="6">
    <source>
        <dbReference type="ARBA" id="ARBA00022741"/>
    </source>
</evidence>
<keyword evidence="14" id="KW-1185">Reference proteome</keyword>
<keyword evidence="6 11" id="KW-0547">Nucleotide-binding</keyword>
<evidence type="ECO:0000256" key="9">
    <source>
        <dbReference type="ARBA" id="ARBA00023175"/>
    </source>
</evidence>
<dbReference type="InterPro" id="IPR027417">
    <property type="entry name" value="P-loop_NTPase"/>
</dbReference>
<evidence type="ECO:0000313" key="14">
    <source>
        <dbReference type="Proteomes" id="UP001153954"/>
    </source>
</evidence>
<keyword evidence="9 11" id="KW-0505">Motor protein</keyword>
<comment type="function">
    <text evidence="11">Acts as one of several non-catalytic accessory components of the cytoplasmic dynein 1 complex that are thought to be involved in linking dynein to cargos and to adapter proteins that regulate dynein function. Cytoplasmic dynein 1 acts as a motor for the intracellular retrograde motility of vesicles and organelles along microtubules. May play a role in binding dynein to membranous organelles or chromosomes.</text>
</comment>
<dbReference type="InterPro" id="IPR008467">
    <property type="entry name" value="Dynein1_light_intermed_chain"/>
</dbReference>
<dbReference type="GO" id="GO:0005524">
    <property type="term" value="F:ATP binding"/>
    <property type="evidence" value="ECO:0007669"/>
    <property type="project" value="UniProtKB-KW"/>
</dbReference>
<dbReference type="GO" id="GO:0005813">
    <property type="term" value="C:centrosome"/>
    <property type="evidence" value="ECO:0007669"/>
    <property type="project" value="TreeGrafter"/>
</dbReference>
<evidence type="ECO:0000256" key="8">
    <source>
        <dbReference type="ARBA" id="ARBA00023017"/>
    </source>
</evidence>
<comment type="caution">
    <text evidence="13">The sequence shown here is derived from an EMBL/GenBank/DDBJ whole genome shotgun (WGS) entry which is preliminary data.</text>
</comment>
<dbReference type="EMBL" id="CAKOGL010000027">
    <property type="protein sequence ID" value="CAH2105025.1"/>
    <property type="molecule type" value="Genomic_DNA"/>
</dbReference>
<dbReference type="SUPFAM" id="SSF52540">
    <property type="entry name" value="P-loop containing nucleoside triphosphate hydrolases"/>
    <property type="match status" value="1"/>
</dbReference>
<evidence type="ECO:0000256" key="1">
    <source>
        <dbReference type="ARBA" id="ARBA00004245"/>
    </source>
</evidence>
<evidence type="ECO:0000256" key="3">
    <source>
        <dbReference type="ARBA" id="ARBA00022448"/>
    </source>
</evidence>
<dbReference type="GO" id="GO:0005874">
    <property type="term" value="C:microtubule"/>
    <property type="evidence" value="ECO:0007669"/>
    <property type="project" value="UniProtKB-KW"/>
</dbReference>
<dbReference type="GO" id="GO:0000226">
    <property type="term" value="P:microtubule cytoskeleton organization"/>
    <property type="evidence" value="ECO:0007669"/>
    <property type="project" value="TreeGrafter"/>
</dbReference>
<reference evidence="13" key="1">
    <citation type="submission" date="2022-03" db="EMBL/GenBank/DDBJ databases">
        <authorList>
            <person name="Tunstrom K."/>
        </authorList>
    </citation>
    <scope>NUCLEOTIDE SEQUENCE</scope>
</reference>
<dbReference type="InterPro" id="IPR022780">
    <property type="entry name" value="Dynein_light_int_chain"/>
</dbReference>
<feature type="compositionally biased region" description="Acidic residues" evidence="12">
    <location>
        <begin position="196"/>
        <end position="206"/>
    </location>
</feature>
<comment type="similarity">
    <text evidence="2 11">Belongs to the dynein light intermediate chain family.</text>
</comment>